<dbReference type="InterPro" id="IPR033133">
    <property type="entry name" value="PUM-HD"/>
</dbReference>
<name>A0A2K2DUN0_BRADI</name>
<accession>A0A2K2DUN0</accession>
<keyword evidence="8" id="KW-1185">Reference proteome</keyword>
<dbReference type="Gramene" id="PNT77985">
    <property type="protein sequence ID" value="PNT77985"/>
    <property type="gene ID" value="BRADI_1g71637v3"/>
</dbReference>
<evidence type="ECO:0000256" key="3">
    <source>
        <dbReference type="PROSITE-ProRule" id="PRU00317"/>
    </source>
</evidence>
<feature type="compositionally biased region" description="Low complexity" evidence="4">
    <location>
        <begin position="7"/>
        <end position="16"/>
    </location>
</feature>
<reference evidence="6 7" key="1">
    <citation type="journal article" date="2010" name="Nature">
        <title>Genome sequencing and analysis of the model grass Brachypodium distachyon.</title>
        <authorList>
            <consortium name="International Brachypodium Initiative"/>
        </authorList>
    </citation>
    <scope>NUCLEOTIDE SEQUENCE [LARGE SCALE GENOMIC DNA]</scope>
    <source>
        <strain evidence="6 7">Bd21</strain>
    </source>
</reference>
<gene>
    <name evidence="6" type="ORF">BRADI_1g71637v3</name>
</gene>
<dbReference type="Gene3D" id="1.25.10.10">
    <property type="entry name" value="Leucine-rich Repeat Variant"/>
    <property type="match status" value="1"/>
</dbReference>
<dbReference type="InterPro" id="IPR011989">
    <property type="entry name" value="ARM-like"/>
</dbReference>
<dbReference type="Proteomes" id="UP000008810">
    <property type="component" value="Chromosome 1"/>
</dbReference>
<dbReference type="AlphaFoldDB" id="A0A2K2DUN0"/>
<proteinExistence type="predicted"/>
<feature type="compositionally biased region" description="Low complexity" evidence="4">
    <location>
        <begin position="46"/>
        <end position="56"/>
    </location>
</feature>
<evidence type="ECO:0000256" key="2">
    <source>
        <dbReference type="ARBA" id="ARBA00022845"/>
    </source>
</evidence>
<dbReference type="GO" id="GO:0010608">
    <property type="term" value="P:post-transcriptional regulation of gene expression"/>
    <property type="evidence" value="ECO:0000318"/>
    <property type="project" value="GO_Central"/>
</dbReference>
<dbReference type="InParanoid" id="A0A2K2DUN0"/>
<feature type="repeat" description="Pumilio" evidence="3">
    <location>
        <begin position="407"/>
        <end position="442"/>
    </location>
</feature>
<protein>
    <recommendedName>
        <fullName evidence="5">PUM-HD domain-containing protein</fullName>
    </recommendedName>
</protein>
<dbReference type="SMART" id="SM00025">
    <property type="entry name" value="Pumilio"/>
    <property type="match status" value="3"/>
</dbReference>
<dbReference type="ExpressionAtlas" id="A0A2K2DUN0">
    <property type="expression patterns" value="baseline"/>
</dbReference>
<evidence type="ECO:0000259" key="5">
    <source>
        <dbReference type="PROSITE" id="PS50303"/>
    </source>
</evidence>
<dbReference type="SMR" id="A0A2K2DUN0"/>
<evidence type="ECO:0000313" key="8">
    <source>
        <dbReference type="Proteomes" id="UP000008810"/>
    </source>
</evidence>
<dbReference type="SUPFAM" id="SSF48371">
    <property type="entry name" value="ARM repeat"/>
    <property type="match status" value="1"/>
</dbReference>
<dbReference type="GO" id="GO:0006417">
    <property type="term" value="P:regulation of translation"/>
    <property type="evidence" value="ECO:0007669"/>
    <property type="project" value="UniProtKB-KW"/>
</dbReference>
<feature type="region of interest" description="Disordered" evidence="4">
    <location>
        <begin position="125"/>
        <end position="144"/>
    </location>
</feature>
<feature type="repeat" description="Pumilio" evidence="3">
    <location>
        <begin position="370"/>
        <end position="406"/>
    </location>
</feature>
<evidence type="ECO:0000256" key="1">
    <source>
        <dbReference type="ARBA" id="ARBA00022737"/>
    </source>
</evidence>
<dbReference type="Pfam" id="PF00806">
    <property type="entry name" value="PUF"/>
    <property type="match status" value="2"/>
</dbReference>
<dbReference type="PANTHER" id="PTHR12537:SF133">
    <property type="entry name" value="OS03G0193150 PROTEIN"/>
    <property type="match status" value="1"/>
</dbReference>
<keyword evidence="2" id="KW-0810">Translation regulation</keyword>
<sequence>MDPSKQSAASHSSRAPPSVPTPLPRQILPEPYRGNGSISNGRGCVSLPPSCSPRPLSAGAREFRPSAAVFGPFLALPSWSTSLTTVANSDMVQFGPQPYQRDVPTSAHGRTLNADARPFHPAAVAGAASRPPVPPSPWTASSVDESSRPDLASIMSGLLIHLVSPLEKLRWDLRGGPMEVELAFCQETSADVVRLIEEGGDELVLQNVLAGVHGYVHGVMANLHGRKVFDALLRCCAGRYRELHVIVDAVVNAKAITGGRASLRQVAPVGQYFPDGWVASMKTLITAVAEFPILSVLLVRCFVHEDVINRGRGDELLRQCFTSMEYEDSKLLIQYALANIDSKLSTRFGSMCVAICFTYAQDLELQSLEEYAIRNARKMARGQYSNFFVQRVLEDGSAQTKLAVVDQLMEDVMELSRDMYGNYVVQSCFRKIGFTVSTEMLRRVLLAFLDLALEQLADLVKNIPANLVLHRLLETGISHSPTESLTRKLARRILKLPEDVQQDHNGKLVMEALWKVSPWLPINE</sequence>
<dbReference type="PROSITE" id="PS50303">
    <property type="entry name" value="PUM_HD"/>
    <property type="match status" value="1"/>
</dbReference>
<dbReference type="GO" id="GO:0003729">
    <property type="term" value="F:mRNA binding"/>
    <property type="evidence" value="ECO:0000318"/>
    <property type="project" value="GO_Central"/>
</dbReference>
<reference evidence="7" key="3">
    <citation type="submission" date="2018-08" db="UniProtKB">
        <authorList>
            <consortium name="EnsemblPlants"/>
        </authorList>
    </citation>
    <scope>IDENTIFICATION</scope>
    <source>
        <strain evidence="7">cv. Bd21</strain>
    </source>
</reference>
<feature type="region of interest" description="Disordered" evidence="4">
    <location>
        <begin position="1"/>
        <end position="56"/>
    </location>
</feature>
<dbReference type="EnsemblPlants" id="PNT77985">
    <property type="protein sequence ID" value="PNT77985"/>
    <property type="gene ID" value="BRADI_1g71637v3"/>
</dbReference>
<dbReference type="OrthoDB" id="677338at2759"/>
<evidence type="ECO:0000313" key="6">
    <source>
        <dbReference type="EMBL" id="PNT77985.1"/>
    </source>
</evidence>
<reference evidence="6" key="2">
    <citation type="submission" date="2017-06" db="EMBL/GenBank/DDBJ databases">
        <title>WGS assembly of Brachypodium distachyon.</title>
        <authorList>
            <consortium name="The International Brachypodium Initiative"/>
            <person name="Lucas S."/>
            <person name="Harmon-Smith M."/>
            <person name="Lail K."/>
            <person name="Tice H."/>
            <person name="Grimwood J."/>
            <person name="Bruce D."/>
            <person name="Barry K."/>
            <person name="Shu S."/>
            <person name="Lindquist E."/>
            <person name="Wang M."/>
            <person name="Pitluck S."/>
            <person name="Vogel J.P."/>
            <person name="Garvin D.F."/>
            <person name="Mockler T.C."/>
            <person name="Schmutz J."/>
            <person name="Rokhsar D."/>
            <person name="Bevan M.W."/>
        </authorList>
    </citation>
    <scope>NUCLEOTIDE SEQUENCE</scope>
    <source>
        <strain evidence="6">Bd21</strain>
    </source>
</reference>
<feature type="domain" description="PUM-HD" evidence="5">
    <location>
        <begin position="340"/>
        <end position="524"/>
    </location>
</feature>
<dbReference type="InterPro" id="IPR001313">
    <property type="entry name" value="Pumilio_RNA-bd_rpt"/>
</dbReference>
<dbReference type="PANTHER" id="PTHR12537">
    <property type="entry name" value="RNA BINDING PROTEIN PUMILIO-RELATED"/>
    <property type="match status" value="1"/>
</dbReference>
<keyword evidence="1" id="KW-0677">Repeat</keyword>
<dbReference type="STRING" id="15368.A0A2K2DUN0"/>
<dbReference type="GO" id="GO:0005737">
    <property type="term" value="C:cytoplasm"/>
    <property type="evidence" value="ECO:0000318"/>
    <property type="project" value="GO_Central"/>
</dbReference>
<evidence type="ECO:0000313" key="7">
    <source>
        <dbReference type="EnsemblPlants" id="PNT77985"/>
    </source>
</evidence>
<evidence type="ECO:0000256" key="4">
    <source>
        <dbReference type="SAM" id="MobiDB-lite"/>
    </source>
</evidence>
<dbReference type="InterPro" id="IPR016024">
    <property type="entry name" value="ARM-type_fold"/>
</dbReference>
<organism evidence="6">
    <name type="scientific">Brachypodium distachyon</name>
    <name type="common">Purple false brome</name>
    <name type="synonym">Trachynia distachya</name>
    <dbReference type="NCBI Taxonomy" id="15368"/>
    <lineage>
        <taxon>Eukaryota</taxon>
        <taxon>Viridiplantae</taxon>
        <taxon>Streptophyta</taxon>
        <taxon>Embryophyta</taxon>
        <taxon>Tracheophyta</taxon>
        <taxon>Spermatophyta</taxon>
        <taxon>Magnoliopsida</taxon>
        <taxon>Liliopsida</taxon>
        <taxon>Poales</taxon>
        <taxon>Poaceae</taxon>
        <taxon>BOP clade</taxon>
        <taxon>Pooideae</taxon>
        <taxon>Stipodae</taxon>
        <taxon>Brachypodieae</taxon>
        <taxon>Brachypodium</taxon>
    </lineage>
</organism>
<dbReference type="EMBL" id="CM000880">
    <property type="protein sequence ID" value="PNT77985.1"/>
    <property type="molecule type" value="Genomic_DNA"/>
</dbReference>
<dbReference type="PROSITE" id="PS50302">
    <property type="entry name" value="PUM"/>
    <property type="match status" value="2"/>
</dbReference>